<dbReference type="EMBL" id="JBAMYC010000038">
    <property type="protein sequence ID" value="MEI1253060.1"/>
    <property type="molecule type" value="Genomic_DNA"/>
</dbReference>
<proteinExistence type="predicted"/>
<dbReference type="InterPro" id="IPR029063">
    <property type="entry name" value="SAM-dependent_MTases_sf"/>
</dbReference>
<sequence>MAFRLKTELARRFEDELQFFKGWQRDKKGVGAVIPTSIYTARRMASVVNPHSGLPVLELGPGTGVITKAILERGLKPSQLVSVEYSSAFHEGLVRRFPGVDIRLGDAFRLDEVLAERSKEQFDCVISAIPMLSFPMERRVALLEDLLARVPAGRPVIQITYGPLSPVIKMPGRYVVSHYDFVVRNIPPAQLWTYRRAP</sequence>
<protein>
    <submittedName>
        <fullName evidence="5">Class I SAM-dependent methyltransferase</fullName>
    </submittedName>
</protein>
<dbReference type="CDD" id="cd02440">
    <property type="entry name" value="AdoMet_MTases"/>
    <property type="match status" value="1"/>
</dbReference>
<dbReference type="RefSeq" id="WP_264399511.1">
    <property type="nucleotide sequence ID" value="NZ_JBAMYB010000024.1"/>
</dbReference>
<keyword evidence="3" id="KW-0949">S-adenosyl-L-methionine</keyword>
<evidence type="ECO:0000259" key="4">
    <source>
        <dbReference type="SMART" id="SM00650"/>
    </source>
</evidence>
<keyword evidence="2" id="KW-0808">Transferase</keyword>
<keyword evidence="1 5" id="KW-0489">Methyltransferase</keyword>
<evidence type="ECO:0000313" key="6">
    <source>
        <dbReference type="Proteomes" id="UP001531129"/>
    </source>
</evidence>
<dbReference type="GO" id="GO:0032259">
    <property type="term" value="P:methylation"/>
    <property type="evidence" value="ECO:0007669"/>
    <property type="project" value="UniProtKB-KW"/>
</dbReference>
<evidence type="ECO:0000313" key="5">
    <source>
        <dbReference type="EMBL" id="MEI1253060.1"/>
    </source>
</evidence>
<dbReference type="Proteomes" id="UP001531129">
    <property type="component" value="Unassembled WGS sequence"/>
</dbReference>
<dbReference type="InterPro" id="IPR020598">
    <property type="entry name" value="rRNA_Ade_methylase_Trfase_N"/>
</dbReference>
<accession>A0ABU8CYD8</accession>
<dbReference type="SMART" id="SM00650">
    <property type="entry name" value="rADc"/>
    <property type="match status" value="1"/>
</dbReference>
<dbReference type="InterPro" id="IPR041698">
    <property type="entry name" value="Methyltransf_25"/>
</dbReference>
<dbReference type="SUPFAM" id="SSF53335">
    <property type="entry name" value="S-adenosyl-L-methionine-dependent methyltransferases"/>
    <property type="match status" value="1"/>
</dbReference>
<evidence type="ECO:0000256" key="2">
    <source>
        <dbReference type="ARBA" id="ARBA00022679"/>
    </source>
</evidence>
<dbReference type="NCBIfam" id="NF045881">
    <property type="entry name" value="PLipidMtase_Agro"/>
    <property type="match status" value="1"/>
</dbReference>
<dbReference type="Pfam" id="PF13649">
    <property type="entry name" value="Methyltransf_25"/>
    <property type="match status" value="1"/>
</dbReference>
<reference evidence="5 6" key="1">
    <citation type="submission" date="2024-01" db="EMBL/GenBank/DDBJ databases">
        <title>Draft genome sequences of three bacterial strains isolated from Acacia saligna represent a potential new species within the genus Rhizobium.</title>
        <authorList>
            <person name="Tambong J.T."/>
            <person name="Mnasri B."/>
        </authorList>
    </citation>
    <scope>NUCLEOTIDE SEQUENCE [LARGE SCALE GENOMIC DNA]</scope>
    <source>
        <strain evidence="5 6">1AS12I</strain>
    </source>
</reference>
<feature type="domain" description="Ribosomal RNA adenine methylase transferase N-terminal" evidence="4">
    <location>
        <begin position="40"/>
        <end position="179"/>
    </location>
</feature>
<evidence type="ECO:0000256" key="1">
    <source>
        <dbReference type="ARBA" id="ARBA00022603"/>
    </source>
</evidence>
<comment type="caution">
    <text evidence="5">The sequence shown here is derived from an EMBL/GenBank/DDBJ whole genome shotgun (WGS) entry which is preliminary data.</text>
</comment>
<dbReference type="GO" id="GO:0008168">
    <property type="term" value="F:methyltransferase activity"/>
    <property type="evidence" value="ECO:0007669"/>
    <property type="project" value="UniProtKB-KW"/>
</dbReference>
<organism evidence="5 6">
    <name type="scientific">Rhizobium aouanii</name>
    <dbReference type="NCBI Taxonomy" id="3118145"/>
    <lineage>
        <taxon>Bacteria</taxon>
        <taxon>Pseudomonadati</taxon>
        <taxon>Pseudomonadota</taxon>
        <taxon>Alphaproteobacteria</taxon>
        <taxon>Hyphomicrobiales</taxon>
        <taxon>Rhizobiaceae</taxon>
        <taxon>Rhizobium/Agrobacterium group</taxon>
        <taxon>Rhizobium</taxon>
    </lineage>
</organism>
<name>A0ABU8CYD8_9HYPH</name>
<evidence type="ECO:0000256" key="3">
    <source>
        <dbReference type="ARBA" id="ARBA00022691"/>
    </source>
</evidence>
<gene>
    <name evidence="5" type="ORF">V8Q02_34520</name>
</gene>
<keyword evidence="6" id="KW-1185">Reference proteome</keyword>
<dbReference type="Gene3D" id="3.40.50.150">
    <property type="entry name" value="Vaccinia Virus protein VP39"/>
    <property type="match status" value="1"/>
</dbReference>